<name>A0A6U4UAE4_HEMAN</name>
<reference evidence="3" key="1">
    <citation type="submission" date="2021-01" db="EMBL/GenBank/DDBJ databases">
        <authorList>
            <person name="Corre E."/>
            <person name="Pelletier E."/>
            <person name="Niang G."/>
            <person name="Scheremetjew M."/>
            <person name="Finn R."/>
            <person name="Kale V."/>
            <person name="Holt S."/>
            <person name="Cochrane G."/>
            <person name="Meng A."/>
            <person name="Brown T."/>
            <person name="Cohen L."/>
        </authorList>
    </citation>
    <scope>NUCLEOTIDE SEQUENCE</scope>
    <source>
        <strain evidence="2">CCMP441</strain>
        <strain evidence="3">CCMP644</strain>
    </source>
</reference>
<evidence type="ECO:0000313" key="2">
    <source>
        <dbReference type="EMBL" id="CAD8742280.1"/>
    </source>
</evidence>
<sequence>MNVVMSAQALNGQPLSSSSSRVQRTIEICAAYDGLREKEESADAKGEEDEDVSSVLLGRDASIYANAWSRKKHLLLKKSLDSQGSCAASEASIDSLAFVGSSNTRESWSWGQGATADDAEVGALRDFRRLQHRQERAARPSKLRSKLPGEE</sequence>
<dbReference type="EMBL" id="HBFX01014217">
    <property type="protein sequence ID" value="CAD8954019.1"/>
    <property type="molecule type" value="Transcribed_RNA"/>
</dbReference>
<feature type="region of interest" description="Disordered" evidence="1">
    <location>
        <begin position="131"/>
        <end position="151"/>
    </location>
</feature>
<accession>A0A6U4UAE4</accession>
<protein>
    <submittedName>
        <fullName evidence="3">Uncharacterized protein</fullName>
    </submittedName>
</protein>
<proteinExistence type="predicted"/>
<evidence type="ECO:0000256" key="1">
    <source>
        <dbReference type="SAM" id="MobiDB-lite"/>
    </source>
</evidence>
<gene>
    <name evidence="3" type="ORF">HAND00432_LOCUS8556</name>
    <name evidence="2" type="ORF">HAND1043_LOCUS8774</name>
</gene>
<dbReference type="EMBL" id="HBFK01014419">
    <property type="protein sequence ID" value="CAD8742280.1"/>
    <property type="molecule type" value="Transcribed_RNA"/>
</dbReference>
<dbReference type="AlphaFoldDB" id="A0A6U4UAE4"/>
<evidence type="ECO:0000313" key="3">
    <source>
        <dbReference type="EMBL" id="CAD8954019.1"/>
    </source>
</evidence>
<organism evidence="3">
    <name type="scientific">Hemiselmis andersenii</name>
    <name type="common">Cryptophyte alga</name>
    <dbReference type="NCBI Taxonomy" id="464988"/>
    <lineage>
        <taxon>Eukaryota</taxon>
        <taxon>Cryptophyceae</taxon>
        <taxon>Cryptomonadales</taxon>
        <taxon>Hemiselmidaceae</taxon>
        <taxon>Hemiselmis</taxon>
    </lineage>
</organism>